<keyword evidence="2" id="KW-1185">Reference proteome</keyword>
<gene>
    <name evidence="1" type="ORF">K460DRAFT_206693</name>
</gene>
<dbReference type="GeneID" id="63844484"/>
<dbReference type="Proteomes" id="UP000800039">
    <property type="component" value="Unassembled WGS sequence"/>
</dbReference>
<dbReference type="RefSeq" id="XP_040782901.1">
    <property type="nucleotide sequence ID" value="XM_040927232.1"/>
</dbReference>
<evidence type="ECO:0000313" key="1">
    <source>
        <dbReference type="EMBL" id="KAF1840338.1"/>
    </source>
</evidence>
<comment type="caution">
    <text evidence="1">The sequence shown here is derived from an EMBL/GenBank/DDBJ whole genome shotgun (WGS) entry which is preliminary data.</text>
</comment>
<evidence type="ECO:0000313" key="2">
    <source>
        <dbReference type="Proteomes" id="UP000800039"/>
    </source>
</evidence>
<protein>
    <submittedName>
        <fullName evidence="1">Uncharacterized protein</fullName>
    </submittedName>
</protein>
<name>A0A9P4L3Z8_9PLEO</name>
<proteinExistence type="predicted"/>
<sequence length="157" mass="16852">MHYTDSIGRWISPEGHPVPPFRSSCGGREDCRSWLLLCRPVLFGILGCSAASLLHSSRCSHGGVHGALRSSRSSRCPWGPRDGLHDVLRSLCSCSGGIADLLAYSRASPCSFLDLFCRLRALACSSCGTATAPGRLRAYLQGRYSCCTCCTGCSSTW</sequence>
<dbReference type="EMBL" id="ML976620">
    <property type="protein sequence ID" value="KAF1840338.1"/>
    <property type="molecule type" value="Genomic_DNA"/>
</dbReference>
<accession>A0A9P4L3Z8</accession>
<organism evidence="1 2">
    <name type="scientific">Cucurbitaria berberidis CBS 394.84</name>
    <dbReference type="NCBI Taxonomy" id="1168544"/>
    <lineage>
        <taxon>Eukaryota</taxon>
        <taxon>Fungi</taxon>
        <taxon>Dikarya</taxon>
        <taxon>Ascomycota</taxon>
        <taxon>Pezizomycotina</taxon>
        <taxon>Dothideomycetes</taxon>
        <taxon>Pleosporomycetidae</taxon>
        <taxon>Pleosporales</taxon>
        <taxon>Pleosporineae</taxon>
        <taxon>Cucurbitariaceae</taxon>
        <taxon>Cucurbitaria</taxon>
    </lineage>
</organism>
<dbReference type="AlphaFoldDB" id="A0A9P4L3Z8"/>
<reference evidence="1" key="1">
    <citation type="submission" date="2020-01" db="EMBL/GenBank/DDBJ databases">
        <authorList>
            <consortium name="DOE Joint Genome Institute"/>
            <person name="Haridas S."/>
            <person name="Albert R."/>
            <person name="Binder M."/>
            <person name="Bloem J."/>
            <person name="Labutti K."/>
            <person name="Salamov A."/>
            <person name="Andreopoulos B."/>
            <person name="Baker S.E."/>
            <person name="Barry K."/>
            <person name="Bills G."/>
            <person name="Bluhm B.H."/>
            <person name="Cannon C."/>
            <person name="Castanera R."/>
            <person name="Culley D.E."/>
            <person name="Daum C."/>
            <person name="Ezra D."/>
            <person name="Gonzalez J.B."/>
            <person name="Henrissat B."/>
            <person name="Kuo A."/>
            <person name="Liang C."/>
            <person name="Lipzen A."/>
            <person name="Lutzoni F."/>
            <person name="Magnuson J."/>
            <person name="Mondo S."/>
            <person name="Nolan M."/>
            <person name="Ohm R."/>
            <person name="Pangilinan J."/>
            <person name="Park H.-J."/>
            <person name="Ramirez L."/>
            <person name="Alfaro M."/>
            <person name="Sun H."/>
            <person name="Tritt A."/>
            <person name="Yoshinaga Y."/>
            <person name="Zwiers L.-H."/>
            <person name="Turgeon B.G."/>
            <person name="Goodwin S.B."/>
            <person name="Spatafora J.W."/>
            <person name="Crous P.W."/>
            <person name="Grigoriev I.V."/>
        </authorList>
    </citation>
    <scope>NUCLEOTIDE SEQUENCE</scope>
    <source>
        <strain evidence="1">CBS 394.84</strain>
    </source>
</reference>